<evidence type="ECO:0000313" key="1">
    <source>
        <dbReference type="EMBL" id="EOY13920.1"/>
    </source>
</evidence>
<protein>
    <submittedName>
        <fullName evidence="1">Uncharacterized protein</fullName>
    </submittedName>
</protein>
<evidence type="ECO:0000313" key="2">
    <source>
        <dbReference type="Proteomes" id="UP000026915"/>
    </source>
</evidence>
<reference evidence="1 2" key="1">
    <citation type="journal article" date="2013" name="Genome Biol.">
        <title>The genome sequence of the most widely cultivated cacao type and its use to identify candidate genes regulating pod color.</title>
        <authorList>
            <person name="Motamayor J.C."/>
            <person name="Mockaitis K."/>
            <person name="Schmutz J."/>
            <person name="Haiminen N."/>
            <person name="Iii D.L."/>
            <person name="Cornejo O."/>
            <person name="Findley S.D."/>
            <person name="Zheng P."/>
            <person name="Utro F."/>
            <person name="Royaert S."/>
            <person name="Saski C."/>
            <person name="Jenkins J."/>
            <person name="Podicheti R."/>
            <person name="Zhao M."/>
            <person name="Scheffler B.E."/>
            <person name="Stack J.C."/>
            <person name="Feltus F.A."/>
            <person name="Mustiga G.M."/>
            <person name="Amores F."/>
            <person name="Phillips W."/>
            <person name="Marelli J.P."/>
            <person name="May G.D."/>
            <person name="Shapiro H."/>
            <person name="Ma J."/>
            <person name="Bustamante C.D."/>
            <person name="Schnell R.J."/>
            <person name="Main D."/>
            <person name="Gilbert D."/>
            <person name="Parida L."/>
            <person name="Kuhn D.N."/>
        </authorList>
    </citation>
    <scope>NUCLEOTIDE SEQUENCE [LARGE SCALE GENOMIC DNA]</scope>
    <source>
        <strain evidence="2">cv. Matina 1-6</strain>
    </source>
</reference>
<dbReference type="Gramene" id="EOY13920">
    <property type="protein sequence ID" value="EOY13920"/>
    <property type="gene ID" value="TCM_032687"/>
</dbReference>
<dbReference type="HOGENOM" id="CLU_2350917_0_0_1"/>
<dbReference type="InParanoid" id="A0A061F995"/>
<dbReference type="AlphaFoldDB" id="A0A061F995"/>
<name>A0A061F995_THECC</name>
<accession>A0A061F995</accession>
<proteinExistence type="predicted"/>
<dbReference type="EMBL" id="CM001885">
    <property type="protein sequence ID" value="EOY13920.1"/>
    <property type="molecule type" value="Genomic_DNA"/>
</dbReference>
<organism evidence="1 2">
    <name type="scientific">Theobroma cacao</name>
    <name type="common">Cacao</name>
    <name type="synonym">Cocoa</name>
    <dbReference type="NCBI Taxonomy" id="3641"/>
    <lineage>
        <taxon>Eukaryota</taxon>
        <taxon>Viridiplantae</taxon>
        <taxon>Streptophyta</taxon>
        <taxon>Embryophyta</taxon>
        <taxon>Tracheophyta</taxon>
        <taxon>Spermatophyta</taxon>
        <taxon>Magnoliopsida</taxon>
        <taxon>eudicotyledons</taxon>
        <taxon>Gunneridae</taxon>
        <taxon>Pentapetalae</taxon>
        <taxon>rosids</taxon>
        <taxon>malvids</taxon>
        <taxon>Malvales</taxon>
        <taxon>Malvaceae</taxon>
        <taxon>Byttnerioideae</taxon>
        <taxon>Theobroma</taxon>
    </lineage>
</organism>
<sequence length="97" mass="11289">MKLDRQYSHSFFFCFISVCYSVFDSSNYCPCMSSLPPSHHHPLENLCKLRSHIETDLQSCGSCVQHRILTGQLPNDRPEIMFVEPQILTYYQNSIKV</sequence>
<keyword evidence="2" id="KW-1185">Reference proteome</keyword>
<dbReference type="Proteomes" id="UP000026915">
    <property type="component" value="Chromosome 7"/>
</dbReference>
<gene>
    <name evidence="1" type="ORF">TCM_032687</name>
</gene>